<dbReference type="InterPro" id="IPR036390">
    <property type="entry name" value="WH_DNA-bd_sf"/>
</dbReference>
<organism evidence="7 8">
    <name type="scientific">Natrinema hispanicum</name>
    <dbReference type="NCBI Taxonomy" id="392421"/>
    <lineage>
        <taxon>Archaea</taxon>
        <taxon>Methanobacteriati</taxon>
        <taxon>Methanobacteriota</taxon>
        <taxon>Stenosarchaea group</taxon>
        <taxon>Halobacteria</taxon>
        <taxon>Halobacteriales</taxon>
        <taxon>Natrialbaceae</taxon>
        <taxon>Natrinema</taxon>
    </lineage>
</organism>
<dbReference type="SUPFAM" id="SSF46785">
    <property type="entry name" value="Winged helix' DNA-binding domain"/>
    <property type="match status" value="1"/>
</dbReference>
<dbReference type="GO" id="GO:0005524">
    <property type="term" value="F:ATP binding"/>
    <property type="evidence" value="ECO:0007669"/>
    <property type="project" value="UniProtKB-UniRule"/>
</dbReference>
<comment type="function">
    <text evidence="5">Involved in regulation of DNA replication.</text>
</comment>
<dbReference type="GO" id="GO:0006260">
    <property type="term" value="P:DNA replication"/>
    <property type="evidence" value="ECO:0007669"/>
    <property type="project" value="UniProtKB-UniRule"/>
</dbReference>
<gene>
    <name evidence="7" type="ORF">BDK88_1652</name>
</gene>
<dbReference type="AlphaFoldDB" id="A0A482Y9V6"/>
<evidence type="ECO:0000256" key="5">
    <source>
        <dbReference type="HAMAP-Rule" id="MF_01407"/>
    </source>
</evidence>
<evidence type="ECO:0000256" key="4">
    <source>
        <dbReference type="ARBA" id="ARBA00022840"/>
    </source>
</evidence>
<dbReference type="HAMAP" id="MF_01407">
    <property type="entry name" value="ORC1_type_DNA_replic_protein"/>
    <property type="match status" value="1"/>
</dbReference>
<evidence type="ECO:0000256" key="3">
    <source>
        <dbReference type="ARBA" id="ARBA00022741"/>
    </source>
</evidence>
<dbReference type="InterPro" id="IPR036388">
    <property type="entry name" value="WH-like_DNA-bd_sf"/>
</dbReference>
<evidence type="ECO:0000256" key="2">
    <source>
        <dbReference type="ARBA" id="ARBA00022705"/>
    </source>
</evidence>
<dbReference type="Gene3D" id="1.10.10.10">
    <property type="entry name" value="Winged helix-like DNA-binding domain superfamily/Winged helix DNA-binding domain"/>
    <property type="match status" value="1"/>
</dbReference>
<dbReference type="GO" id="GO:0051301">
    <property type="term" value="P:cell division"/>
    <property type="evidence" value="ECO:0007669"/>
    <property type="project" value="UniProtKB-KW"/>
</dbReference>
<dbReference type="Gene3D" id="1.10.8.60">
    <property type="match status" value="1"/>
</dbReference>
<dbReference type="NCBIfam" id="TIGR02928">
    <property type="entry name" value="orc1/cdc6 family replication initiation protein"/>
    <property type="match status" value="1"/>
</dbReference>
<evidence type="ECO:0000313" key="8">
    <source>
        <dbReference type="Proteomes" id="UP000291097"/>
    </source>
</evidence>
<feature type="domain" description="Cdc6 C-terminal" evidence="6">
    <location>
        <begin position="340"/>
        <end position="422"/>
    </location>
</feature>
<keyword evidence="3 5" id="KW-0547">Nucleotide-binding</keyword>
<protein>
    <recommendedName>
        <fullName evidence="5">ORC1-type DNA replication protein</fullName>
    </recommendedName>
</protein>
<dbReference type="InterPro" id="IPR055237">
    <property type="entry name" value="Cdc6_lid"/>
</dbReference>
<sequence length="458" mass="51901">MRGVCPHSKQPNVRDDLMLRAYSFIWQVTTQSYRPTVEHVFQNIHYSQMDIFETRRPFRDDYNPGRVVARDETIDKMGSAFQDFVDGYRPPDVCICGDSGIGKRTIIKHLLKVLQTKVETELVVTTVDCAEHNTIYKIYLALANKVCPDRYPNGTNPLLLQESIFQEMNDPDRTHFIILEHLEALGLEGPPFNDLQQARSTYSVENTECGFIGISNESRILGYLPKDVVHKSRMHTIETYPYDAHQLRSILELHAEIAFADGVLSESVIPKCAAIIAQETGQATEALQLLELSGYLALQSEAEQVTEDHVSKARNSLIQLQAYNKFTKELTAKEQLTCVIITAYNLVNGTAITPDDISRHYRERCRSFNLNQVKIRQVRNYIQDLDNKGLLDCEGYNAGRGGGIQTKYKLSVPPEPIIQGAIATSGRFKRLLQQQDVSINKFTETEEGIDFTAFSSRQ</sequence>
<dbReference type="Pfam" id="PF09079">
    <property type="entry name" value="WHD_Cdc6"/>
    <property type="match status" value="1"/>
</dbReference>
<keyword evidence="2 5" id="KW-0235">DNA replication</keyword>
<keyword evidence="4 5" id="KW-0067">ATP-binding</keyword>
<dbReference type="Gene3D" id="3.40.50.300">
    <property type="entry name" value="P-loop containing nucleotide triphosphate hydrolases"/>
    <property type="match status" value="1"/>
</dbReference>
<dbReference type="InterPro" id="IPR014277">
    <property type="entry name" value="Orc1/Cdc6_arc"/>
</dbReference>
<feature type="binding site" evidence="5">
    <location>
        <begin position="101"/>
        <end position="105"/>
    </location>
    <ligand>
        <name>ATP</name>
        <dbReference type="ChEBI" id="CHEBI:30616"/>
    </ligand>
</feature>
<accession>A0A482Y9V6</accession>
<proteinExistence type="inferred from homology"/>
<evidence type="ECO:0000256" key="1">
    <source>
        <dbReference type="ARBA" id="ARBA00006184"/>
    </source>
</evidence>
<dbReference type="Proteomes" id="UP000291097">
    <property type="component" value="Unassembled WGS sequence"/>
</dbReference>
<feature type="binding site" evidence="5">
    <location>
        <position position="242"/>
    </location>
    <ligand>
        <name>ATP</name>
        <dbReference type="ChEBI" id="CHEBI:30616"/>
    </ligand>
</feature>
<dbReference type="SUPFAM" id="SSF52540">
    <property type="entry name" value="P-loop containing nucleoside triphosphate hydrolases"/>
    <property type="match status" value="1"/>
</dbReference>
<comment type="caution">
    <text evidence="5">Lacks conserved residue(s) required for the propagation of feature annotation.</text>
</comment>
<keyword evidence="7" id="KW-0131">Cell cycle</keyword>
<dbReference type="PANTHER" id="PTHR10763:SF22">
    <property type="entry name" value="ORC1-TYPE DNA REPLICATION PROTEIN"/>
    <property type="match status" value="1"/>
</dbReference>
<keyword evidence="7" id="KW-0132">Cell division</keyword>
<evidence type="ECO:0000313" key="7">
    <source>
        <dbReference type="EMBL" id="RZV10485.1"/>
    </source>
</evidence>
<dbReference type="InterPro" id="IPR015163">
    <property type="entry name" value="Cdc6_C"/>
</dbReference>
<name>A0A482Y9V6_9EURY</name>
<dbReference type="SMART" id="SM01074">
    <property type="entry name" value="Cdc6_C"/>
    <property type="match status" value="1"/>
</dbReference>
<comment type="caution">
    <text evidence="7">The sequence shown here is derived from an EMBL/GenBank/DDBJ whole genome shotgun (WGS) entry which is preliminary data.</text>
</comment>
<reference evidence="7 8" key="1">
    <citation type="submission" date="2019-02" db="EMBL/GenBank/DDBJ databases">
        <title>Genomic Encyclopedia of Archaeal and Bacterial Type Strains, Phase II (KMG-II): from individual species to whole genera.</title>
        <authorList>
            <person name="Goeker M."/>
        </authorList>
    </citation>
    <scope>NUCLEOTIDE SEQUENCE [LARGE SCALE GENOMIC DNA]</scope>
    <source>
        <strain evidence="7 8">DSM 18328</strain>
    </source>
</reference>
<dbReference type="Pfam" id="PF22703">
    <property type="entry name" value="Cdc6_lid"/>
    <property type="match status" value="1"/>
</dbReference>
<comment type="similarity">
    <text evidence="1 5">Belongs to the CDC6/cdc18 family.</text>
</comment>
<dbReference type="InterPro" id="IPR050311">
    <property type="entry name" value="ORC1/CDC6"/>
</dbReference>
<dbReference type="InterPro" id="IPR027417">
    <property type="entry name" value="P-loop_NTPase"/>
</dbReference>
<dbReference type="PANTHER" id="PTHR10763">
    <property type="entry name" value="CELL DIVISION CONTROL PROTEIN 6-RELATED"/>
    <property type="match status" value="1"/>
</dbReference>
<dbReference type="EMBL" id="SHMP01000004">
    <property type="protein sequence ID" value="RZV10485.1"/>
    <property type="molecule type" value="Genomic_DNA"/>
</dbReference>
<evidence type="ECO:0000259" key="6">
    <source>
        <dbReference type="SMART" id="SM01074"/>
    </source>
</evidence>